<gene>
    <name evidence="2" type="ORF">SAMN05216313_102230</name>
</gene>
<dbReference type="Pfam" id="PF21688">
    <property type="entry name" value="FAD-depend_C"/>
    <property type="match status" value="1"/>
</dbReference>
<feature type="domain" description="FAD-dependent protein C-terminal" evidence="1">
    <location>
        <begin position="288"/>
        <end position="482"/>
    </location>
</feature>
<dbReference type="STRING" id="460384.SAMN05216313_102230"/>
<proteinExistence type="predicted"/>
<dbReference type="GeneID" id="93277186"/>
<reference evidence="3" key="1">
    <citation type="submission" date="2016-10" db="EMBL/GenBank/DDBJ databases">
        <authorList>
            <person name="Varghese N."/>
            <person name="Submissions S."/>
        </authorList>
    </citation>
    <scope>NUCLEOTIDE SEQUENCE [LARGE SCALE GENOMIC DNA]</scope>
    <source>
        <strain evidence="3">NLAE-zl-G277</strain>
    </source>
</reference>
<protein>
    <recommendedName>
        <fullName evidence="1">FAD-dependent protein C-terminal domain-containing protein</fullName>
    </recommendedName>
</protein>
<organism evidence="2 3">
    <name type="scientific">Enterocloster lavalensis</name>
    <dbReference type="NCBI Taxonomy" id="460384"/>
    <lineage>
        <taxon>Bacteria</taxon>
        <taxon>Bacillati</taxon>
        <taxon>Bacillota</taxon>
        <taxon>Clostridia</taxon>
        <taxon>Lachnospirales</taxon>
        <taxon>Lachnospiraceae</taxon>
        <taxon>Enterocloster</taxon>
    </lineage>
</organism>
<dbReference type="AlphaFoldDB" id="A0A1I0C2A6"/>
<evidence type="ECO:0000259" key="1">
    <source>
        <dbReference type="Pfam" id="PF21688"/>
    </source>
</evidence>
<name>A0A1I0C2A6_9FIRM</name>
<dbReference type="PANTHER" id="PTHR42842">
    <property type="entry name" value="FAD/NAD(P)-BINDING OXIDOREDUCTASE"/>
    <property type="match status" value="1"/>
</dbReference>
<dbReference type="InterPro" id="IPR036188">
    <property type="entry name" value="FAD/NAD-bd_sf"/>
</dbReference>
<keyword evidence="3" id="KW-1185">Reference proteome</keyword>
<dbReference type="SUPFAM" id="SSF51905">
    <property type="entry name" value="FAD/NAD(P)-binding domain"/>
    <property type="match status" value="1"/>
</dbReference>
<dbReference type="RefSeq" id="WP_092360833.1">
    <property type="nucleotide sequence ID" value="NZ_DAINWJ010000106.1"/>
</dbReference>
<dbReference type="PIRSF" id="PIRSF038984">
    <property type="entry name" value="FAD_binding_protein"/>
    <property type="match status" value="1"/>
</dbReference>
<dbReference type="InterPro" id="IPR049516">
    <property type="entry name" value="FAD-depend_C"/>
</dbReference>
<evidence type="ECO:0000313" key="3">
    <source>
        <dbReference type="Proteomes" id="UP000198508"/>
    </source>
</evidence>
<dbReference type="Pfam" id="PF13450">
    <property type="entry name" value="NAD_binding_8"/>
    <property type="match status" value="1"/>
</dbReference>
<dbReference type="Proteomes" id="UP000198508">
    <property type="component" value="Unassembled WGS sequence"/>
</dbReference>
<dbReference type="PANTHER" id="PTHR42842:SF3">
    <property type="entry name" value="FAD_NAD(P)-BINDING OXIDOREDUCTASE FAMILY PROTEIN"/>
    <property type="match status" value="1"/>
</dbReference>
<sequence length="553" mass="60300">MIRINQLKMPLGHSADSLKARAAKTLRVRENRIADLKIVKRSVDARKKPDICYSYVVDVAVSGLDMAGEQQLVHRLRDRNVGISQEKVYRCPECGGERLDHPPVVVGAGPAGLFCGLLLARKGYRPILLERGQDVDARTREVAAFWEGGTLNPSSNVQFGEGGAGTFSDGKLNTLVKDASGRNREVLRLLVEFGADPSILYLNKPHIGTDVLSQVVKAIRTEILRLGGQVRFMSQVTDVELEEGRLRALMVDGSKRLKAEAAVLAIGHSARDTFEMLCSRGIPMEAKAFAVGLRIQHPQSMINRSQYGQDKVEELGAADYKVTWKAASGRGVYSFCMCPGGYVVDASSEPGRLAVNGMSYHGRAGENANSALIVTVTPEDFPDRTALGGMHFQRQLEERAYALGGGKIPVQLYGDFRENRAGAENFGQVKPQFKGAYAFANLRELWPEELSKALIEGVEAFEGMIRGFSRPDAILAGIESRTSSPVRIPRDEGLESPVRGIYPCGEGAGYAGGITSAAMDGLKTAEEIIRRFAPPVYRGDSIFTDREESNHAE</sequence>
<dbReference type="Gene3D" id="3.30.70.2700">
    <property type="match status" value="1"/>
</dbReference>
<dbReference type="EMBL" id="FOIM01000002">
    <property type="protein sequence ID" value="SET12908.1"/>
    <property type="molecule type" value="Genomic_DNA"/>
</dbReference>
<dbReference type="Gene3D" id="3.50.50.60">
    <property type="entry name" value="FAD/NAD(P)-binding domain"/>
    <property type="match status" value="2"/>
</dbReference>
<evidence type="ECO:0000313" key="2">
    <source>
        <dbReference type="EMBL" id="SET12908.1"/>
    </source>
</evidence>
<dbReference type="InterPro" id="IPR028348">
    <property type="entry name" value="FAD-binding_protein"/>
</dbReference>
<accession>A0A1I0C2A6</accession>